<dbReference type="SUPFAM" id="SSF56317">
    <property type="entry name" value="Carbon-nitrogen hydrolase"/>
    <property type="match status" value="1"/>
</dbReference>
<evidence type="ECO:0000313" key="5">
    <source>
        <dbReference type="EMBL" id="KRT85800.1"/>
    </source>
</evidence>
<evidence type="ECO:0000259" key="4">
    <source>
        <dbReference type="PROSITE" id="PS50263"/>
    </source>
</evidence>
<dbReference type="PANTHER" id="PTHR10609">
    <property type="entry name" value="BIOTINIDASE-RELATED"/>
    <property type="match status" value="1"/>
</dbReference>
<comment type="similarity">
    <text evidence="1">Belongs to the carbon-nitrogen hydrolase superfamily. BTD/VNN family.</text>
</comment>
<dbReference type="GO" id="GO:0016787">
    <property type="term" value="F:hydrolase activity"/>
    <property type="evidence" value="ECO:0007669"/>
    <property type="project" value="UniProtKB-KW"/>
</dbReference>
<evidence type="ECO:0000256" key="3">
    <source>
        <dbReference type="SAM" id="Phobius"/>
    </source>
</evidence>
<keyword evidence="3" id="KW-1133">Transmembrane helix</keyword>
<keyword evidence="6" id="KW-1185">Reference proteome</keyword>
<dbReference type="PROSITE" id="PS50263">
    <property type="entry name" value="CN_HYDROLASE"/>
    <property type="match status" value="1"/>
</dbReference>
<dbReference type="InterPro" id="IPR003010">
    <property type="entry name" value="C-N_Hydrolase"/>
</dbReference>
<organism evidence="5 6">
    <name type="scientific">Oryctes borbonicus</name>
    <dbReference type="NCBI Taxonomy" id="1629725"/>
    <lineage>
        <taxon>Eukaryota</taxon>
        <taxon>Metazoa</taxon>
        <taxon>Ecdysozoa</taxon>
        <taxon>Arthropoda</taxon>
        <taxon>Hexapoda</taxon>
        <taxon>Insecta</taxon>
        <taxon>Pterygota</taxon>
        <taxon>Neoptera</taxon>
        <taxon>Endopterygota</taxon>
        <taxon>Coleoptera</taxon>
        <taxon>Polyphaga</taxon>
        <taxon>Scarabaeiformia</taxon>
        <taxon>Scarabaeidae</taxon>
        <taxon>Dynastinae</taxon>
        <taxon>Oryctes</taxon>
    </lineage>
</organism>
<keyword evidence="2" id="KW-0378">Hydrolase</keyword>
<name>A0A0T6BEM8_9SCAR</name>
<gene>
    <name evidence="5" type="ORF">AMK59_1391</name>
</gene>
<dbReference type="OrthoDB" id="10250282at2759"/>
<feature type="transmembrane region" description="Helical" evidence="3">
    <location>
        <begin position="512"/>
        <end position="533"/>
    </location>
</feature>
<evidence type="ECO:0000256" key="2">
    <source>
        <dbReference type="ARBA" id="ARBA00022801"/>
    </source>
</evidence>
<dbReference type="Proteomes" id="UP000051574">
    <property type="component" value="Unassembled WGS sequence"/>
</dbReference>
<feature type="domain" description="CN hydrolase" evidence="4">
    <location>
        <begin position="42"/>
        <end position="304"/>
    </location>
</feature>
<dbReference type="InterPro" id="IPR036526">
    <property type="entry name" value="C-N_Hydrolase_sf"/>
</dbReference>
<sequence length="534" mass="58423">HLSVFQVTSNFNGCFRFVVINMIKLLPLIFAVITGINAQQNYNAAVLEYSPQIRNPTHTDAEYVATNVRRYIEFIGQAVSRQANIVVFPEYGLTTTNLPENLFNVSTTVPDPVALVSPCVNRTEFVSFFLDLSCAANEHNIFVVVNLIERANNIQNETIYYNTNVVFSSNGTVIARYRKINLFNEPQLTAGNEVVTFVGFNNITFGLFTCFDILFRTPAQDVLALGATDIIYLTAWTSETPFHHSFSIQDGYAKANGVNLLVSGYSNVTNGMAGAAIFSADGAIISSSVTPAAAQNIFSATLNVIMRRTPEAVCNNSTIGAPRIGVLPEITAVLLVMHENMDLYTFEDLPLNVNTTSGQICSEGTDFCCDYHIEFQTSLTTNSTIYKMAAFFGRRGFQGAITSINTIGVRTCALLHCSSTDNLSCGLFNATTNVNFRSIRITARLPSTNSSYQPATLDTNHTPLTSFNFCTTPDEASEEVQLDLHVNNPQNVFSFGIFGRVHTLDGLPEGRGAASTVHVALFAIITCICLVLLY</sequence>
<dbReference type="Gene3D" id="3.60.110.10">
    <property type="entry name" value="Carbon-nitrogen hydrolase"/>
    <property type="match status" value="1"/>
</dbReference>
<evidence type="ECO:0000313" key="6">
    <source>
        <dbReference type="Proteomes" id="UP000051574"/>
    </source>
</evidence>
<proteinExistence type="inferred from homology"/>
<dbReference type="InterPro" id="IPR043957">
    <property type="entry name" value="Vanin_C"/>
</dbReference>
<reference evidence="5 6" key="1">
    <citation type="submission" date="2015-09" db="EMBL/GenBank/DDBJ databases">
        <title>Draft genome of the scarab beetle Oryctes borbonicus.</title>
        <authorList>
            <person name="Meyer J.M."/>
            <person name="Markov G.V."/>
            <person name="Baskaran P."/>
            <person name="Herrmann M."/>
            <person name="Sommer R.J."/>
            <person name="Roedelsperger C."/>
        </authorList>
    </citation>
    <scope>NUCLEOTIDE SEQUENCE [LARGE SCALE GENOMIC DNA]</scope>
    <source>
        <strain evidence="5">OB123</strain>
        <tissue evidence="5">Whole animal</tissue>
    </source>
</reference>
<dbReference type="Pfam" id="PF19018">
    <property type="entry name" value="Vanin_C"/>
    <property type="match status" value="1"/>
</dbReference>
<dbReference type="Pfam" id="PF00795">
    <property type="entry name" value="CN_hydrolase"/>
    <property type="match status" value="1"/>
</dbReference>
<accession>A0A0T6BEM8</accession>
<dbReference type="PANTHER" id="PTHR10609:SF14">
    <property type="entry name" value="BIOTINIDASE"/>
    <property type="match status" value="1"/>
</dbReference>
<comment type="caution">
    <text evidence="5">The sequence shown here is derived from an EMBL/GenBank/DDBJ whole genome shotgun (WGS) entry which is preliminary data.</text>
</comment>
<dbReference type="AlphaFoldDB" id="A0A0T6BEM8"/>
<dbReference type="InterPro" id="IPR040154">
    <property type="entry name" value="Biotinidase/VNN"/>
</dbReference>
<dbReference type="EMBL" id="LJIG01001140">
    <property type="protein sequence ID" value="KRT85800.1"/>
    <property type="molecule type" value="Genomic_DNA"/>
</dbReference>
<keyword evidence="3" id="KW-0472">Membrane</keyword>
<protein>
    <recommendedName>
        <fullName evidence="4">CN hydrolase domain-containing protein</fullName>
    </recommendedName>
</protein>
<feature type="non-terminal residue" evidence="5">
    <location>
        <position position="1"/>
    </location>
</feature>
<evidence type="ECO:0000256" key="1">
    <source>
        <dbReference type="ARBA" id="ARBA00008225"/>
    </source>
</evidence>
<keyword evidence="3" id="KW-0812">Transmembrane</keyword>